<comment type="caution">
    <text evidence="3">The sequence shown here is derived from an EMBL/GenBank/DDBJ whole genome shotgun (WGS) entry which is preliminary data.</text>
</comment>
<dbReference type="RefSeq" id="XP_056792807.1">
    <property type="nucleotide sequence ID" value="XM_056932848.1"/>
</dbReference>
<dbReference type="GeneID" id="81623097"/>
<evidence type="ECO:0000256" key="2">
    <source>
        <dbReference type="SAM" id="Phobius"/>
    </source>
</evidence>
<proteinExistence type="predicted"/>
<feature type="compositionally biased region" description="Basic and acidic residues" evidence="1">
    <location>
        <begin position="147"/>
        <end position="158"/>
    </location>
</feature>
<reference evidence="3" key="2">
    <citation type="journal article" date="2023" name="IMA Fungus">
        <title>Comparative genomic study of the Penicillium genus elucidates a diverse pangenome and 15 lateral gene transfer events.</title>
        <authorList>
            <person name="Petersen C."/>
            <person name="Sorensen T."/>
            <person name="Nielsen M.R."/>
            <person name="Sondergaard T.E."/>
            <person name="Sorensen J.L."/>
            <person name="Fitzpatrick D.A."/>
            <person name="Frisvad J.C."/>
            <person name="Nielsen K.L."/>
        </authorList>
    </citation>
    <scope>NUCLEOTIDE SEQUENCE</scope>
    <source>
        <strain evidence="3">IBT 30728</strain>
    </source>
</reference>
<feature type="compositionally biased region" description="Basic and acidic residues" evidence="1">
    <location>
        <begin position="180"/>
        <end position="190"/>
    </location>
</feature>
<dbReference type="EMBL" id="JAPWDQ010000003">
    <property type="protein sequence ID" value="KAJ5491679.1"/>
    <property type="molecule type" value="Genomic_DNA"/>
</dbReference>
<dbReference type="Proteomes" id="UP001148312">
    <property type="component" value="Unassembled WGS sequence"/>
</dbReference>
<keyword evidence="4" id="KW-1185">Reference proteome</keyword>
<evidence type="ECO:0000256" key="1">
    <source>
        <dbReference type="SAM" id="MobiDB-lite"/>
    </source>
</evidence>
<dbReference type="AlphaFoldDB" id="A0A9W9XGA3"/>
<evidence type="ECO:0000313" key="4">
    <source>
        <dbReference type="Proteomes" id="UP001148312"/>
    </source>
</evidence>
<accession>A0A9W9XGA3</accession>
<feature type="transmembrane region" description="Helical" evidence="2">
    <location>
        <begin position="12"/>
        <end position="33"/>
    </location>
</feature>
<feature type="region of interest" description="Disordered" evidence="1">
    <location>
        <begin position="113"/>
        <end position="201"/>
    </location>
</feature>
<protein>
    <submittedName>
        <fullName evidence="3">Uncharacterized protein</fullName>
    </submittedName>
</protein>
<dbReference type="PROSITE" id="PS51257">
    <property type="entry name" value="PROKAR_LIPOPROTEIN"/>
    <property type="match status" value="1"/>
</dbReference>
<feature type="compositionally biased region" description="Acidic residues" evidence="1">
    <location>
        <begin position="159"/>
        <end position="171"/>
    </location>
</feature>
<evidence type="ECO:0000313" key="3">
    <source>
        <dbReference type="EMBL" id="KAJ5491679.1"/>
    </source>
</evidence>
<sequence>MGSSTKFAKTILIPACIALTIYILFSCLIIPFFRRYHQRYSQYLPLNTLSAHTVSLRDRLADSIMHLFLRSTWRRSPTTHAGYGNEHEHEHEHEHDNVSIDEEQGEMMVGMGEGDRAATAARRREALERSRRRMAAGRFQFGEDADPDRQDRLSRDLEEGFMDDSEDEGEDGNGNGPAGGRERQQGEETVVRGVMGTWSRR</sequence>
<reference evidence="3" key="1">
    <citation type="submission" date="2022-12" db="EMBL/GenBank/DDBJ databases">
        <authorList>
            <person name="Petersen C."/>
        </authorList>
    </citation>
    <scope>NUCLEOTIDE SEQUENCE</scope>
    <source>
        <strain evidence="3">IBT 30728</strain>
    </source>
</reference>
<organism evidence="3 4">
    <name type="scientific">Penicillium diatomitis</name>
    <dbReference type="NCBI Taxonomy" id="2819901"/>
    <lineage>
        <taxon>Eukaryota</taxon>
        <taxon>Fungi</taxon>
        <taxon>Dikarya</taxon>
        <taxon>Ascomycota</taxon>
        <taxon>Pezizomycotina</taxon>
        <taxon>Eurotiomycetes</taxon>
        <taxon>Eurotiomycetidae</taxon>
        <taxon>Eurotiales</taxon>
        <taxon>Aspergillaceae</taxon>
        <taxon>Penicillium</taxon>
    </lineage>
</organism>
<keyword evidence="2" id="KW-1133">Transmembrane helix</keyword>
<gene>
    <name evidence="3" type="ORF">N7539_003246</name>
</gene>
<keyword evidence="2" id="KW-0812">Transmembrane</keyword>
<keyword evidence="2" id="KW-0472">Membrane</keyword>
<name>A0A9W9XGA3_9EURO</name>